<sequence>MDRAQLADFLRIRRERLRPEDVGLPAGLRRRTPGLRREEVASLATMSTDYYTRLEQARGPRPSRPVLAGLARALQLSTAERDHLFRLAGEQPGPPPGPPVDVRPGVLRMLARLDVAGLVLDAKYDVLAWNPLAAALITDFSALPVRDRNLLRLRFLSGTDQSELFGGEQTAEFAREAAAELRAATSKYPDDTSIRTLVADLCAGSEEFARIWALHEVGTQQTMCQTLHHPVVGRIEVVCEVLVIPERDQRVILYTAETGSDSDQALRLLEVIGTQSLVARPSFRGGS</sequence>
<dbReference type="Pfam" id="PF17765">
    <property type="entry name" value="MLTR_LBD"/>
    <property type="match status" value="1"/>
</dbReference>
<dbReference type="Proteomes" id="UP001500363">
    <property type="component" value="Unassembled WGS sequence"/>
</dbReference>
<dbReference type="CDD" id="cd00093">
    <property type="entry name" value="HTH_XRE"/>
    <property type="match status" value="1"/>
</dbReference>
<comment type="caution">
    <text evidence="2">The sequence shown here is derived from an EMBL/GenBank/DDBJ whole genome shotgun (WGS) entry which is preliminary data.</text>
</comment>
<dbReference type="InterPro" id="IPR010982">
    <property type="entry name" value="Lambda_DNA-bd_dom_sf"/>
</dbReference>
<dbReference type="InterPro" id="IPR041413">
    <property type="entry name" value="MLTR_LBD"/>
</dbReference>
<dbReference type="InterPro" id="IPR001387">
    <property type="entry name" value="Cro/C1-type_HTH"/>
</dbReference>
<accession>A0ABP4LMW4</accession>
<name>A0ABP4LMW4_9ACTN</name>
<organism evidence="2 3">
    <name type="scientific">Kribbella lupini</name>
    <dbReference type="NCBI Taxonomy" id="291602"/>
    <lineage>
        <taxon>Bacteria</taxon>
        <taxon>Bacillati</taxon>
        <taxon>Actinomycetota</taxon>
        <taxon>Actinomycetes</taxon>
        <taxon>Propionibacteriales</taxon>
        <taxon>Kribbellaceae</taxon>
        <taxon>Kribbella</taxon>
    </lineage>
</organism>
<dbReference type="RefSeq" id="WP_344174393.1">
    <property type="nucleotide sequence ID" value="NZ_BAAANC010000002.1"/>
</dbReference>
<dbReference type="Gene3D" id="1.10.260.40">
    <property type="entry name" value="lambda repressor-like DNA-binding domains"/>
    <property type="match status" value="1"/>
</dbReference>
<evidence type="ECO:0000313" key="3">
    <source>
        <dbReference type="Proteomes" id="UP001500363"/>
    </source>
</evidence>
<dbReference type="PANTHER" id="PTHR35010">
    <property type="entry name" value="BLL4672 PROTEIN-RELATED"/>
    <property type="match status" value="1"/>
</dbReference>
<reference evidence="3" key="1">
    <citation type="journal article" date="2019" name="Int. J. Syst. Evol. Microbiol.">
        <title>The Global Catalogue of Microorganisms (GCM) 10K type strain sequencing project: providing services to taxonomists for standard genome sequencing and annotation.</title>
        <authorList>
            <consortium name="The Broad Institute Genomics Platform"/>
            <consortium name="The Broad Institute Genome Sequencing Center for Infectious Disease"/>
            <person name="Wu L."/>
            <person name="Ma J."/>
        </authorList>
    </citation>
    <scope>NUCLEOTIDE SEQUENCE [LARGE SCALE GENOMIC DNA]</scope>
    <source>
        <strain evidence="3">JCM 14303</strain>
    </source>
</reference>
<dbReference type="EMBL" id="BAAANC010000002">
    <property type="protein sequence ID" value="GAA1526120.1"/>
    <property type="molecule type" value="Genomic_DNA"/>
</dbReference>
<dbReference type="SUPFAM" id="SSF47413">
    <property type="entry name" value="lambda repressor-like DNA-binding domains"/>
    <property type="match status" value="1"/>
</dbReference>
<feature type="domain" description="HTH cro/C1-type" evidence="1">
    <location>
        <begin position="9"/>
        <end position="81"/>
    </location>
</feature>
<keyword evidence="3" id="KW-1185">Reference proteome</keyword>
<gene>
    <name evidence="2" type="ORF">GCM10009741_29630</name>
</gene>
<dbReference type="SMART" id="SM00530">
    <property type="entry name" value="HTH_XRE"/>
    <property type="match status" value="1"/>
</dbReference>
<evidence type="ECO:0000313" key="2">
    <source>
        <dbReference type="EMBL" id="GAA1526120.1"/>
    </source>
</evidence>
<protein>
    <submittedName>
        <fullName evidence="2">Helix-turn-helix transcriptional regulator</fullName>
    </submittedName>
</protein>
<dbReference type="Gene3D" id="3.30.450.180">
    <property type="match status" value="1"/>
</dbReference>
<evidence type="ECO:0000259" key="1">
    <source>
        <dbReference type="SMART" id="SM00530"/>
    </source>
</evidence>
<dbReference type="PANTHER" id="PTHR35010:SF2">
    <property type="entry name" value="BLL4672 PROTEIN"/>
    <property type="match status" value="1"/>
</dbReference>
<proteinExistence type="predicted"/>
<dbReference type="Pfam" id="PF13560">
    <property type="entry name" value="HTH_31"/>
    <property type="match status" value="1"/>
</dbReference>